<evidence type="ECO:0000313" key="2">
    <source>
        <dbReference type="Proteomes" id="UP000828390"/>
    </source>
</evidence>
<proteinExistence type="predicted"/>
<dbReference type="Proteomes" id="UP000828390">
    <property type="component" value="Unassembled WGS sequence"/>
</dbReference>
<name>A0A9D4NKJ3_DREPO</name>
<reference evidence="1" key="1">
    <citation type="journal article" date="2019" name="bioRxiv">
        <title>The Genome of the Zebra Mussel, Dreissena polymorpha: A Resource for Invasive Species Research.</title>
        <authorList>
            <person name="McCartney M.A."/>
            <person name="Auch B."/>
            <person name="Kono T."/>
            <person name="Mallez S."/>
            <person name="Zhang Y."/>
            <person name="Obille A."/>
            <person name="Becker A."/>
            <person name="Abrahante J.E."/>
            <person name="Garbe J."/>
            <person name="Badalamenti J.P."/>
            <person name="Herman A."/>
            <person name="Mangelson H."/>
            <person name="Liachko I."/>
            <person name="Sullivan S."/>
            <person name="Sone E.D."/>
            <person name="Koren S."/>
            <person name="Silverstein K.A.T."/>
            <person name="Beckman K.B."/>
            <person name="Gohl D.M."/>
        </authorList>
    </citation>
    <scope>NUCLEOTIDE SEQUENCE</scope>
    <source>
        <strain evidence="1">Duluth1</strain>
        <tissue evidence="1">Whole animal</tissue>
    </source>
</reference>
<accession>A0A9D4NKJ3</accession>
<evidence type="ECO:0000313" key="1">
    <source>
        <dbReference type="EMBL" id="KAH3898312.1"/>
    </source>
</evidence>
<dbReference type="EMBL" id="JAIWYP010000001">
    <property type="protein sequence ID" value="KAH3898312.1"/>
    <property type="molecule type" value="Genomic_DNA"/>
</dbReference>
<keyword evidence="2" id="KW-1185">Reference proteome</keyword>
<dbReference type="AlphaFoldDB" id="A0A9D4NKJ3"/>
<gene>
    <name evidence="1" type="ORF">DPMN_022540</name>
</gene>
<organism evidence="1 2">
    <name type="scientific">Dreissena polymorpha</name>
    <name type="common">Zebra mussel</name>
    <name type="synonym">Mytilus polymorpha</name>
    <dbReference type="NCBI Taxonomy" id="45954"/>
    <lineage>
        <taxon>Eukaryota</taxon>
        <taxon>Metazoa</taxon>
        <taxon>Spiralia</taxon>
        <taxon>Lophotrochozoa</taxon>
        <taxon>Mollusca</taxon>
        <taxon>Bivalvia</taxon>
        <taxon>Autobranchia</taxon>
        <taxon>Heteroconchia</taxon>
        <taxon>Euheterodonta</taxon>
        <taxon>Imparidentia</taxon>
        <taxon>Neoheterodontei</taxon>
        <taxon>Myida</taxon>
        <taxon>Dreissenoidea</taxon>
        <taxon>Dreissenidae</taxon>
        <taxon>Dreissena</taxon>
    </lineage>
</organism>
<sequence>MAPDHERTWSPCGPSRTSTGVYGAIRPCTCFMCNRNVELNALNVTSNVELVTSTERRRRIRYDEDNL</sequence>
<reference evidence="1" key="2">
    <citation type="submission" date="2020-11" db="EMBL/GenBank/DDBJ databases">
        <authorList>
            <person name="McCartney M.A."/>
            <person name="Auch B."/>
            <person name="Kono T."/>
            <person name="Mallez S."/>
            <person name="Becker A."/>
            <person name="Gohl D.M."/>
            <person name="Silverstein K.A.T."/>
            <person name="Koren S."/>
            <person name="Bechman K.B."/>
            <person name="Herman A."/>
            <person name="Abrahante J.E."/>
            <person name="Garbe J."/>
        </authorList>
    </citation>
    <scope>NUCLEOTIDE SEQUENCE</scope>
    <source>
        <strain evidence="1">Duluth1</strain>
        <tissue evidence="1">Whole animal</tissue>
    </source>
</reference>
<comment type="caution">
    <text evidence="1">The sequence shown here is derived from an EMBL/GenBank/DDBJ whole genome shotgun (WGS) entry which is preliminary data.</text>
</comment>
<protein>
    <submittedName>
        <fullName evidence="1">Uncharacterized protein</fullName>
    </submittedName>
</protein>